<dbReference type="AlphaFoldDB" id="A0AAE0WRH0"/>
<sequence>MAITCSLLSRLTNGTIPEKTTTPISRPGQAVSPPPKPSEEPSNSDFYISRDHSSALVKLDLPGAPFRSGQMSSVLLNFTFTSDGHHLVLNGRIFALTVPNPSVPARLEVLQIPSSVYLAPFAEDLHYRDSVLGSTLKANLLLDYDFRFQNRDDPNIRYYNYHPVLHVNIIGCLALEDDNSPYVLLDAPSQRTVVISMRDQSVTNSGDPRRNFTIVSVQLLPRRADYRATEPSDKSCSPFSWRCADIEDPPWYEVVWQAHFDELGRIGSLRWRFLRFGSCVNHFVSLVPYPVWILVAVGIVWRLFGLRQAEVDTEPDPEKPLL</sequence>
<dbReference type="Proteomes" id="UP001274830">
    <property type="component" value="Unassembled WGS sequence"/>
</dbReference>
<evidence type="ECO:0000313" key="3">
    <source>
        <dbReference type="EMBL" id="KAK3676293.1"/>
    </source>
</evidence>
<reference evidence="3" key="1">
    <citation type="submission" date="2023-07" db="EMBL/GenBank/DDBJ databases">
        <title>Black Yeasts Isolated from many extreme environments.</title>
        <authorList>
            <person name="Coleine C."/>
            <person name="Stajich J.E."/>
            <person name="Selbmann L."/>
        </authorList>
    </citation>
    <scope>NUCLEOTIDE SEQUENCE</scope>
    <source>
        <strain evidence="3">CCFEE 5485</strain>
    </source>
</reference>
<keyword evidence="2" id="KW-0472">Membrane</keyword>
<evidence type="ECO:0000256" key="2">
    <source>
        <dbReference type="SAM" id="Phobius"/>
    </source>
</evidence>
<keyword evidence="4" id="KW-1185">Reference proteome</keyword>
<protein>
    <submittedName>
        <fullName evidence="3">Uncharacterized protein</fullName>
    </submittedName>
</protein>
<evidence type="ECO:0000313" key="4">
    <source>
        <dbReference type="Proteomes" id="UP001274830"/>
    </source>
</evidence>
<accession>A0AAE0WRH0</accession>
<feature type="transmembrane region" description="Helical" evidence="2">
    <location>
        <begin position="283"/>
        <end position="304"/>
    </location>
</feature>
<proteinExistence type="predicted"/>
<feature type="compositionally biased region" description="Polar residues" evidence="1">
    <location>
        <begin position="15"/>
        <end position="24"/>
    </location>
</feature>
<organism evidence="3 4">
    <name type="scientific">Recurvomyces mirabilis</name>
    <dbReference type="NCBI Taxonomy" id="574656"/>
    <lineage>
        <taxon>Eukaryota</taxon>
        <taxon>Fungi</taxon>
        <taxon>Dikarya</taxon>
        <taxon>Ascomycota</taxon>
        <taxon>Pezizomycotina</taxon>
        <taxon>Dothideomycetes</taxon>
        <taxon>Dothideomycetidae</taxon>
        <taxon>Mycosphaerellales</taxon>
        <taxon>Teratosphaeriaceae</taxon>
        <taxon>Recurvomyces</taxon>
    </lineage>
</organism>
<dbReference type="EMBL" id="JAUTXT010000011">
    <property type="protein sequence ID" value="KAK3676293.1"/>
    <property type="molecule type" value="Genomic_DNA"/>
</dbReference>
<keyword evidence="2" id="KW-0812">Transmembrane</keyword>
<comment type="caution">
    <text evidence="3">The sequence shown here is derived from an EMBL/GenBank/DDBJ whole genome shotgun (WGS) entry which is preliminary data.</text>
</comment>
<keyword evidence="2" id="KW-1133">Transmembrane helix</keyword>
<name>A0AAE0WRH0_9PEZI</name>
<evidence type="ECO:0000256" key="1">
    <source>
        <dbReference type="SAM" id="MobiDB-lite"/>
    </source>
</evidence>
<gene>
    <name evidence="3" type="ORF">LTR78_004044</name>
</gene>
<feature type="region of interest" description="Disordered" evidence="1">
    <location>
        <begin position="15"/>
        <end position="44"/>
    </location>
</feature>